<dbReference type="InterPro" id="IPR012933">
    <property type="entry name" value="HicA_mRNA_interferase"/>
</dbReference>
<dbReference type="STRING" id="48467.SAMN02745166_04736"/>
<evidence type="ECO:0000313" key="9">
    <source>
        <dbReference type="Proteomes" id="UP000190774"/>
    </source>
</evidence>
<evidence type="ECO:0000256" key="2">
    <source>
        <dbReference type="ARBA" id="ARBA00022649"/>
    </source>
</evidence>
<dbReference type="GO" id="GO:0016787">
    <property type="term" value="F:hydrolase activity"/>
    <property type="evidence" value="ECO:0007669"/>
    <property type="project" value="UniProtKB-KW"/>
</dbReference>
<organism evidence="8 9">
    <name type="scientific">Prosthecobacter debontii</name>
    <dbReference type="NCBI Taxonomy" id="48467"/>
    <lineage>
        <taxon>Bacteria</taxon>
        <taxon>Pseudomonadati</taxon>
        <taxon>Verrucomicrobiota</taxon>
        <taxon>Verrucomicrobiia</taxon>
        <taxon>Verrucomicrobiales</taxon>
        <taxon>Verrucomicrobiaceae</taxon>
        <taxon>Prosthecobacter</taxon>
    </lineage>
</organism>
<evidence type="ECO:0000256" key="5">
    <source>
        <dbReference type="ARBA" id="ARBA00022801"/>
    </source>
</evidence>
<dbReference type="RefSeq" id="WP_078815854.1">
    <property type="nucleotide sequence ID" value="NZ_FUYE01000024.1"/>
</dbReference>
<dbReference type="Gene3D" id="3.30.920.30">
    <property type="entry name" value="Hypothetical protein"/>
    <property type="match status" value="1"/>
</dbReference>
<evidence type="ECO:0000256" key="7">
    <source>
        <dbReference type="ARBA" id="ARBA00023016"/>
    </source>
</evidence>
<keyword evidence="6" id="KW-0694">RNA-binding</keyword>
<comment type="similarity">
    <text evidence="1">Belongs to the HicA mRNA interferase family.</text>
</comment>
<dbReference type="InterPro" id="IPR038570">
    <property type="entry name" value="HicA_sf"/>
</dbReference>
<dbReference type="SUPFAM" id="SSF54786">
    <property type="entry name" value="YcfA/nrd intein domain"/>
    <property type="match status" value="1"/>
</dbReference>
<keyword evidence="3" id="KW-0540">Nuclease</keyword>
<keyword evidence="4" id="KW-0255">Endonuclease</keyword>
<keyword evidence="2" id="KW-1277">Toxin-antitoxin system</keyword>
<evidence type="ECO:0000256" key="6">
    <source>
        <dbReference type="ARBA" id="ARBA00022884"/>
    </source>
</evidence>
<keyword evidence="5" id="KW-0378">Hydrolase</keyword>
<keyword evidence="7" id="KW-0346">Stress response</keyword>
<evidence type="ECO:0000256" key="4">
    <source>
        <dbReference type="ARBA" id="ARBA00022759"/>
    </source>
</evidence>
<dbReference type="GO" id="GO:0004519">
    <property type="term" value="F:endonuclease activity"/>
    <property type="evidence" value="ECO:0007669"/>
    <property type="project" value="UniProtKB-KW"/>
</dbReference>
<dbReference type="GO" id="GO:0003729">
    <property type="term" value="F:mRNA binding"/>
    <property type="evidence" value="ECO:0007669"/>
    <property type="project" value="InterPro"/>
</dbReference>
<protein>
    <submittedName>
        <fullName evidence="8">Predicted RNA binding protein YcfA, dsRBD-like fold, HicA-like mRNA interferase family</fullName>
    </submittedName>
</protein>
<sequence length="72" mass="8043">MKLTPVSRPQLIKRLRALGWKGPVAGGRHQHMVKGDIQLTIPNPHGGGDIGVNLLKMILDQAEISREEWLRL</sequence>
<proteinExistence type="inferred from homology"/>
<dbReference type="Proteomes" id="UP000190774">
    <property type="component" value="Unassembled WGS sequence"/>
</dbReference>
<evidence type="ECO:0000256" key="1">
    <source>
        <dbReference type="ARBA" id="ARBA00006620"/>
    </source>
</evidence>
<name>A0A1T4Z259_9BACT</name>
<reference evidence="9" key="1">
    <citation type="submission" date="2017-02" db="EMBL/GenBank/DDBJ databases">
        <authorList>
            <person name="Varghese N."/>
            <person name="Submissions S."/>
        </authorList>
    </citation>
    <scope>NUCLEOTIDE SEQUENCE [LARGE SCALE GENOMIC DNA]</scope>
    <source>
        <strain evidence="9">ATCC 700200</strain>
    </source>
</reference>
<evidence type="ECO:0000256" key="3">
    <source>
        <dbReference type="ARBA" id="ARBA00022722"/>
    </source>
</evidence>
<gene>
    <name evidence="8" type="ORF">SAMN02745166_04736</name>
</gene>
<accession>A0A1T4Z259</accession>
<dbReference type="AlphaFoldDB" id="A0A1T4Z259"/>
<dbReference type="EMBL" id="FUYE01000024">
    <property type="protein sequence ID" value="SKB07635.1"/>
    <property type="molecule type" value="Genomic_DNA"/>
</dbReference>
<keyword evidence="9" id="KW-1185">Reference proteome</keyword>
<evidence type="ECO:0000313" key="8">
    <source>
        <dbReference type="EMBL" id="SKB07635.1"/>
    </source>
</evidence>
<dbReference type="Pfam" id="PF07927">
    <property type="entry name" value="HicA_toxin"/>
    <property type="match status" value="1"/>
</dbReference>